<name>A0A4Y2PJJ9_ARAVE</name>
<dbReference type="AlphaFoldDB" id="A0A4Y2PJJ9"/>
<evidence type="ECO:0000259" key="1">
    <source>
        <dbReference type="Pfam" id="PF23055"/>
    </source>
</evidence>
<protein>
    <recommendedName>
        <fullName evidence="1">DUF7041 domain-containing protein</fullName>
    </recommendedName>
</protein>
<dbReference type="Proteomes" id="UP000499080">
    <property type="component" value="Unassembled WGS sequence"/>
</dbReference>
<dbReference type="OrthoDB" id="6433801at2759"/>
<comment type="caution">
    <text evidence="2">The sequence shown here is derived from an EMBL/GenBank/DDBJ whole genome shotgun (WGS) entry which is preliminary data.</text>
</comment>
<proteinExistence type="predicted"/>
<evidence type="ECO:0000313" key="2">
    <source>
        <dbReference type="EMBL" id="GBN51113.1"/>
    </source>
</evidence>
<dbReference type="PANTHER" id="PTHR33327:SF3">
    <property type="entry name" value="RNA-DIRECTED DNA POLYMERASE"/>
    <property type="match status" value="1"/>
</dbReference>
<keyword evidence="3" id="KW-1185">Reference proteome</keyword>
<dbReference type="EMBL" id="BGPR01011401">
    <property type="protein sequence ID" value="GBN51113.1"/>
    <property type="molecule type" value="Genomic_DNA"/>
</dbReference>
<reference evidence="2 3" key="1">
    <citation type="journal article" date="2019" name="Sci. Rep.">
        <title>Orb-weaving spider Araneus ventricosus genome elucidates the spidroin gene catalogue.</title>
        <authorList>
            <person name="Kono N."/>
            <person name="Nakamura H."/>
            <person name="Ohtoshi R."/>
            <person name="Moran D.A.P."/>
            <person name="Shinohara A."/>
            <person name="Yoshida Y."/>
            <person name="Fujiwara M."/>
            <person name="Mori M."/>
            <person name="Tomita M."/>
            <person name="Arakawa K."/>
        </authorList>
    </citation>
    <scope>NUCLEOTIDE SEQUENCE [LARGE SCALE GENOMIC DNA]</scope>
</reference>
<dbReference type="Pfam" id="PF23055">
    <property type="entry name" value="DUF7041"/>
    <property type="match status" value="1"/>
</dbReference>
<evidence type="ECO:0000313" key="3">
    <source>
        <dbReference type="Proteomes" id="UP000499080"/>
    </source>
</evidence>
<dbReference type="InterPro" id="IPR055469">
    <property type="entry name" value="DUF7041"/>
</dbReference>
<dbReference type="PANTHER" id="PTHR33327">
    <property type="entry name" value="ENDONUCLEASE"/>
    <property type="match status" value="1"/>
</dbReference>
<sequence length="132" mass="14920">MKLPPLWEGECSSLFIQVEANFRVAQITNDDTKYNYMLAATNSNTLGAVLDLIVAKPTDNKYQALKERLIKEFSDSQSRQIRKLLSELALGDKNTICVSKTSEGTSTKFGYRRIFKNNLVRVVAKTHEGNFI</sequence>
<feature type="domain" description="DUF7041" evidence="1">
    <location>
        <begin position="14"/>
        <end position="85"/>
    </location>
</feature>
<organism evidence="2 3">
    <name type="scientific">Araneus ventricosus</name>
    <name type="common">Orbweaver spider</name>
    <name type="synonym">Epeira ventricosa</name>
    <dbReference type="NCBI Taxonomy" id="182803"/>
    <lineage>
        <taxon>Eukaryota</taxon>
        <taxon>Metazoa</taxon>
        <taxon>Ecdysozoa</taxon>
        <taxon>Arthropoda</taxon>
        <taxon>Chelicerata</taxon>
        <taxon>Arachnida</taxon>
        <taxon>Araneae</taxon>
        <taxon>Araneomorphae</taxon>
        <taxon>Entelegynae</taxon>
        <taxon>Araneoidea</taxon>
        <taxon>Araneidae</taxon>
        <taxon>Araneus</taxon>
    </lineage>
</organism>
<accession>A0A4Y2PJJ9</accession>
<gene>
    <name evidence="2" type="ORF">AVEN_266630_1</name>
</gene>